<sequence length="67" mass="7317">MFDMTHAAIANVACHARPAAIATRPLGSRSTSAAVIAFDRIVASCLELEWTIAPKEPIEERKRRRAA</sequence>
<evidence type="ECO:0000313" key="1">
    <source>
        <dbReference type="EMBL" id="TDG24035.1"/>
    </source>
</evidence>
<proteinExistence type="predicted"/>
<name>A0A4R5MBU7_9BURK</name>
<gene>
    <name evidence="1" type="ORF">EYW47_11010</name>
</gene>
<keyword evidence="2" id="KW-1185">Reference proteome</keyword>
<dbReference type="RefSeq" id="WP_133194887.1">
    <property type="nucleotide sequence ID" value="NZ_JBHUCW010000018.1"/>
</dbReference>
<dbReference type="Proteomes" id="UP000295722">
    <property type="component" value="Unassembled WGS sequence"/>
</dbReference>
<reference evidence="1 2" key="1">
    <citation type="submission" date="2019-03" db="EMBL/GenBank/DDBJ databases">
        <title>Paraburkholderia sp. 4M-K11, isolated from subtropical forest soil.</title>
        <authorList>
            <person name="Gao Z.-H."/>
            <person name="Qiu L.-H."/>
        </authorList>
    </citation>
    <scope>NUCLEOTIDE SEQUENCE [LARGE SCALE GENOMIC DNA]</scope>
    <source>
        <strain evidence="1 2">4M-K11</strain>
    </source>
</reference>
<protein>
    <submittedName>
        <fullName evidence="1">Uncharacterized protein</fullName>
    </submittedName>
</protein>
<dbReference type="EMBL" id="SMRP01000004">
    <property type="protein sequence ID" value="TDG24035.1"/>
    <property type="molecule type" value="Genomic_DNA"/>
</dbReference>
<organism evidence="1 2">
    <name type="scientific">Paraburkholderia silviterrae</name>
    <dbReference type="NCBI Taxonomy" id="2528715"/>
    <lineage>
        <taxon>Bacteria</taxon>
        <taxon>Pseudomonadati</taxon>
        <taxon>Pseudomonadota</taxon>
        <taxon>Betaproteobacteria</taxon>
        <taxon>Burkholderiales</taxon>
        <taxon>Burkholderiaceae</taxon>
        <taxon>Paraburkholderia</taxon>
    </lineage>
</organism>
<dbReference type="AlphaFoldDB" id="A0A4R5MBU7"/>
<comment type="caution">
    <text evidence="1">The sequence shown here is derived from an EMBL/GenBank/DDBJ whole genome shotgun (WGS) entry which is preliminary data.</text>
</comment>
<evidence type="ECO:0000313" key="2">
    <source>
        <dbReference type="Proteomes" id="UP000295722"/>
    </source>
</evidence>
<accession>A0A4R5MBU7</accession>